<evidence type="ECO:0008006" key="4">
    <source>
        <dbReference type="Google" id="ProtNLM"/>
    </source>
</evidence>
<evidence type="ECO:0000313" key="3">
    <source>
        <dbReference type="Proteomes" id="UP000192491"/>
    </source>
</evidence>
<organism evidence="2 3">
    <name type="scientific">Thiothrix lacustris</name>
    <dbReference type="NCBI Taxonomy" id="525917"/>
    <lineage>
        <taxon>Bacteria</taxon>
        <taxon>Pseudomonadati</taxon>
        <taxon>Pseudomonadota</taxon>
        <taxon>Gammaproteobacteria</taxon>
        <taxon>Thiotrichales</taxon>
        <taxon>Thiotrichaceae</taxon>
        <taxon>Thiothrix</taxon>
    </lineage>
</organism>
<keyword evidence="1" id="KW-0175">Coiled coil</keyword>
<sequence length="96" mass="10790">MTTRENYQQKIEGELALAQAKLAEFQARAKMASADSRISYDEHMTDMEQKFDVVKLKLKEFGEASDGAWENMKDGVESAWHSLSNSVKDAAAKFKA</sequence>
<proteinExistence type="predicted"/>
<dbReference type="AlphaFoldDB" id="A0A1Y1QFU4"/>
<dbReference type="EMBL" id="MTEJ01000328">
    <property type="protein sequence ID" value="OQX04612.1"/>
    <property type="molecule type" value="Genomic_DNA"/>
</dbReference>
<evidence type="ECO:0000313" key="2">
    <source>
        <dbReference type="EMBL" id="OQX04612.1"/>
    </source>
</evidence>
<comment type="caution">
    <text evidence="2">The sequence shown here is derived from an EMBL/GenBank/DDBJ whole genome shotgun (WGS) entry which is preliminary data.</text>
</comment>
<protein>
    <recommendedName>
        <fullName evidence="4">Coiled coil domain-containing protein</fullName>
    </recommendedName>
</protein>
<evidence type="ECO:0000256" key="1">
    <source>
        <dbReference type="SAM" id="Coils"/>
    </source>
</evidence>
<feature type="coiled-coil region" evidence="1">
    <location>
        <begin position="8"/>
        <end position="35"/>
    </location>
</feature>
<name>A0A1Y1QFU4_9GAMM</name>
<reference evidence="2 3" key="1">
    <citation type="submission" date="2017-01" db="EMBL/GenBank/DDBJ databases">
        <title>Novel large sulfur bacteria in the metagenomes of groundwater-fed chemosynthetic microbial mats in the Lake Huron basin.</title>
        <authorList>
            <person name="Sharrar A.M."/>
            <person name="Flood B.E."/>
            <person name="Bailey J.V."/>
            <person name="Jones D.S."/>
            <person name="Biddanda B."/>
            <person name="Ruberg S.A."/>
            <person name="Marcus D.N."/>
            <person name="Dick G.J."/>
        </authorList>
    </citation>
    <scope>NUCLEOTIDE SEQUENCE [LARGE SCALE GENOMIC DNA]</scope>
    <source>
        <strain evidence="2">A8</strain>
    </source>
</reference>
<gene>
    <name evidence="2" type="ORF">BWK73_35780</name>
</gene>
<dbReference type="Proteomes" id="UP000192491">
    <property type="component" value="Unassembled WGS sequence"/>
</dbReference>
<accession>A0A1Y1QFU4</accession>